<keyword evidence="2" id="KW-1185">Reference proteome</keyword>
<protein>
    <submittedName>
        <fullName evidence="1">Uncharacterized protein</fullName>
    </submittedName>
</protein>
<gene>
    <name evidence="1" type="ORF">EJ03DRAFT_384487</name>
</gene>
<accession>A0A6G1L1L0</accession>
<proteinExistence type="predicted"/>
<dbReference type="Proteomes" id="UP000799436">
    <property type="component" value="Unassembled WGS sequence"/>
</dbReference>
<sequence>MVSRGLLAVAAALLVGLYSLCIFGINEIYGRDNKSAILPTKHNLTAHESNLNNSSDPSALSKRSYYVKPEQRWPRYCFVD</sequence>
<evidence type="ECO:0000313" key="1">
    <source>
        <dbReference type="EMBL" id="KAF2766705.1"/>
    </source>
</evidence>
<organism evidence="1 2">
    <name type="scientific">Teratosphaeria nubilosa</name>
    <dbReference type="NCBI Taxonomy" id="161662"/>
    <lineage>
        <taxon>Eukaryota</taxon>
        <taxon>Fungi</taxon>
        <taxon>Dikarya</taxon>
        <taxon>Ascomycota</taxon>
        <taxon>Pezizomycotina</taxon>
        <taxon>Dothideomycetes</taxon>
        <taxon>Dothideomycetidae</taxon>
        <taxon>Mycosphaerellales</taxon>
        <taxon>Teratosphaeriaceae</taxon>
        <taxon>Teratosphaeria</taxon>
    </lineage>
</organism>
<evidence type="ECO:0000313" key="2">
    <source>
        <dbReference type="Proteomes" id="UP000799436"/>
    </source>
</evidence>
<dbReference type="AlphaFoldDB" id="A0A6G1L1L0"/>
<dbReference type="EMBL" id="ML995867">
    <property type="protein sequence ID" value="KAF2766705.1"/>
    <property type="molecule type" value="Genomic_DNA"/>
</dbReference>
<name>A0A6G1L1L0_9PEZI</name>
<reference evidence="1" key="1">
    <citation type="journal article" date="2020" name="Stud. Mycol.">
        <title>101 Dothideomycetes genomes: a test case for predicting lifestyles and emergence of pathogens.</title>
        <authorList>
            <person name="Haridas S."/>
            <person name="Albert R."/>
            <person name="Binder M."/>
            <person name="Bloem J."/>
            <person name="Labutti K."/>
            <person name="Salamov A."/>
            <person name="Andreopoulos B."/>
            <person name="Baker S."/>
            <person name="Barry K."/>
            <person name="Bills G."/>
            <person name="Bluhm B."/>
            <person name="Cannon C."/>
            <person name="Castanera R."/>
            <person name="Culley D."/>
            <person name="Daum C."/>
            <person name="Ezra D."/>
            <person name="Gonzalez J."/>
            <person name="Henrissat B."/>
            <person name="Kuo A."/>
            <person name="Liang C."/>
            <person name="Lipzen A."/>
            <person name="Lutzoni F."/>
            <person name="Magnuson J."/>
            <person name="Mondo S."/>
            <person name="Nolan M."/>
            <person name="Ohm R."/>
            <person name="Pangilinan J."/>
            <person name="Park H.-J."/>
            <person name="Ramirez L."/>
            <person name="Alfaro M."/>
            <person name="Sun H."/>
            <person name="Tritt A."/>
            <person name="Yoshinaga Y."/>
            <person name="Zwiers L.-H."/>
            <person name="Turgeon B."/>
            <person name="Goodwin S."/>
            <person name="Spatafora J."/>
            <person name="Crous P."/>
            <person name="Grigoriev I."/>
        </authorList>
    </citation>
    <scope>NUCLEOTIDE SEQUENCE</scope>
    <source>
        <strain evidence="1">CBS 116005</strain>
    </source>
</reference>